<organism evidence="9 10">
    <name type="scientific">Cladobotryum mycophilum</name>
    <dbReference type="NCBI Taxonomy" id="491253"/>
    <lineage>
        <taxon>Eukaryota</taxon>
        <taxon>Fungi</taxon>
        <taxon>Dikarya</taxon>
        <taxon>Ascomycota</taxon>
        <taxon>Pezizomycotina</taxon>
        <taxon>Sordariomycetes</taxon>
        <taxon>Hypocreomycetidae</taxon>
        <taxon>Hypocreales</taxon>
        <taxon>Hypocreaceae</taxon>
        <taxon>Cladobotryum</taxon>
    </lineage>
</organism>
<keyword evidence="2 7" id="KW-0812">Transmembrane</keyword>
<feature type="compositionally biased region" description="Polar residues" evidence="6">
    <location>
        <begin position="373"/>
        <end position="393"/>
    </location>
</feature>
<evidence type="ECO:0000256" key="2">
    <source>
        <dbReference type="ARBA" id="ARBA00022692"/>
    </source>
</evidence>
<evidence type="ECO:0000256" key="7">
    <source>
        <dbReference type="SAM" id="Phobius"/>
    </source>
</evidence>
<dbReference type="PANTHER" id="PTHR33048">
    <property type="entry name" value="PTH11-LIKE INTEGRAL MEMBRANE PROTEIN (AFU_ORTHOLOGUE AFUA_5G11245)"/>
    <property type="match status" value="1"/>
</dbReference>
<keyword evidence="4 7" id="KW-0472">Membrane</keyword>
<keyword evidence="10" id="KW-1185">Reference proteome</keyword>
<dbReference type="Proteomes" id="UP001338125">
    <property type="component" value="Unassembled WGS sequence"/>
</dbReference>
<evidence type="ECO:0000313" key="9">
    <source>
        <dbReference type="EMBL" id="KAK5989604.1"/>
    </source>
</evidence>
<feature type="transmembrane region" description="Helical" evidence="7">
    <location>
        <begin position="192"/>
        <end position="215"/>
    </location>
</feature>
<feature type="transmembrane region" description="Helical" evidence="7">
    <location>
        <begin position="21"/>
        <end position="38"/>
    </location>
</feature>
<accession>A0ABR0SBR5</accession>
<evidence type="ECO:0000256" key="3">
    <source>
        <dbReference type="ARBA" id="ARBA00022989"/>
    </source>
</evidence>
<feature type="domain" description="Rhodopsin" evidence="8">
    <location>
        <begin position="38"/>
        <end position="286"/>
    </location>
</feature>
<dbReference type="InterPro" id="IPR052337">
    <property type="entry name" value="SAT4-like"/>
</dbReference>
<comment type="caution">
    <text evidence="9">The sequence shown here is derived from an EMBL/GenBank/DDBJ whole genome shotgun (WGS) entry which is preliminary data.</text>
</comment>
<dbReference type="PANTHER" id="PTHR33048:SF105">
    <property type="match status" value="1"/>
</dbReference>
<name>A0ABR0SBR5_9HYPO</name>
<feature type="region of interest" description="Disordered" evidence="6">
    <location>
        <begin position="357"/>
        <end position="399"/>
    </location>
</feature>
<reference evidence="9 10" key="1">
    <citation type="submission" date="2024-01" db="EMBL/GenBank/DDBJ databases">
        <title>Complete genome of Cladobotryum mycophilum ATHUM6906.</title>
        <authorList>
            <person name="Christinaki A.C."/>
            <person name="Myridakis A.I."/>
            <person name="Kouvelis V.N."/>
        </authorList>
    </citation>
    <scope>NUCLEOTIDE SEQUENCE [LARGE SCALE GENOMIC DNA]</scope>
    <source>
        <strain evidence="9 10">ATHUM6906</strain>
    </source>
</reference>
<keyword evidence="3 7" id="KW-1133">Transmembrane helix</keyword>
<feature type="transmembrane region" description="Helical" evidence="7">
    <location>
        <begin position="227"/>
        <end position="249"/>
    </location>
</feature>
<evidence type="ECO:0000256" key="6">
    <source>
        <dbReference type="SAM" id="MobiDB-lite"/>
    </source>
</evidence>
<comment type="similarity">
    <text evidence="5">Belongs to the SAT4 family.</text>
</comment>
<feature type="region of interest" description="Disordered" evidence="6">
    <location>
        <begin position="306"/>
        <end position="330"/>
    </location>
</feature>
<feature type="transmembrane region" description="Helical" evidence="7">
    <location>
        <begin position="113"/>
        <end position="134"/>
    </location>
</feature>
<protein>
    <recommendedName>
        <fullName evidence="8">Rhodopsin domain-containing protein</fullName>
    </recommendedName>
</protein>
<feature type="transmembrane region" description="Helical" evidence="7">
    <location>
        <begin position="146"/>
        <end position="172"/>
    </location>
</feature>
<evidence type="ECO:0000259" key="8">
    <source>
        <dbReference type="Pfam" id="PF20684"/>
    </source>
</evidence>
<evidence type="ECO:0000256" key="5">
    <source>
        <dbReference type="ARBA" id="ARBA00038359"/>
    </source>
</evidence>
<proteinExistence type="inferred from homology"/>
<feature type="compositionally biased region" description="Gly residues" evidence="6">
    <location>
        <begin position="312"/>
        <end position="321"/>
    </location>
</feature>
<evidence type="ECO:0000256" key="1">
    <source>
        <dbReference type="ARBA" id="ARBA00004141"/>
    </source>
</evidence>
<gene>
    <name evidence="9" type="ORF">PT974_07858</name>
</gene>
<dbReference type="Pfam" id="PF20684">
    <property type="entry name" value="Fung_rhodopsin"/>
    <property type="match status" value="1"/>
</dbReference>
<comment type="subcellular location">
    <subcellularLocation>
        <location evidence="1">Membrane</location>
        <topology evidence="1">Multi-pass membrane protein</topology>
    </subcellularLocation>
</comment>
<evidence type="ECO:0000256" key="4">
    <source>
        <dbReference type="ARBA" id="ARBA00023136"/>
    </source>
</evidence>
<sequence length="399" mass="42877">MSSTSASEAAAKAAYKVTVEIWTLYSVAVVVTLVRTFARLRAVGLRNLTADDYLVWVGVLLYTAQSSLGYNVGHIAHGLANNGMTDAARAALSPDDPETHMRITGSKIQVAGWTVYSALISSLKLSVLAFYIRLTEGLGQSYRIRIRIGFAIVFVAFLSAILAIFLGCRPFHKYWQINPNPGNACQPAVFKTVVWVSFIGNLASDIYLLLIPLPMLWMSSLKTLKKVASTVVLGSGAFVLTCATLKSAFVLVDPVNGAELAGSWGIREAFTAVITTNLPMIFPLFRSLLGRLIYASTNSSRNIQKSPIGLRTIGGGGGSQSGGRLAPRSVNPLTDNLTCNGSQEWIVNDVKMQTLETSASTSAPRDGQCDMGTGNQLQISHDGRSQSSNQNALHVQDGW</sequence>
<evidence type="ECO:0000313" key="10">
    <source>
        <dbReference type="Proteomes" id="UP001338125"/>
    </source>
</evidence>
<dbReference type="EMBL" id="JAVFKD010000014">
    <property type="protein sequence ID" value="KAK5989604.1"/>
    <property type="molecule type" value="Genomic_DNA"/>
</dbReference>
<dbReference type="InterPro" id="IPR049326">
    <property type="entry name" value="Rhodopsin_dom_fungi"/>
</dbReference>